<keyword evidence="6" id="KW-0479">Metal-binding</keyword>
<dbReference type="PANTHER" id="PTHR43344">
    <property type="entry name" value="PHOSPHOSERINE PHOSPHATASE"/>
    <property type="match status" value="1"/>
</dbReference>
<dbReference type="InterPro" id="IPR045865">
    <property type="entry name" value="ACT-like_dom_sf"/>
</dbReference>
<comment type="similarity">
    <text evidence="3">Belongs to the HAD-like hydrolase superfamily. SerB family.</text>
</comment>
<evidence type="ECO:0000256" key="8">
    <source>
        <dbReference type="ARBA" id="ARBA00022842"/>
    </source>
</evidence>
<evidence type="ECO:0000256" key="9">
    <source>
        <dbReference type="ARBA" id="ARBA00023299"/>
    </source>
</evidence>
<dbReference type="AlphaFoldDB" id="A0A6J5YFR4"/>
<dbReference type="EC" id="3.1.3.3" evidence="4"/>
<accession>A0A6J5YFR4</accession>
<evidence type="ECO:0000256" key="7">
    <source>
        <dbReference type="ARBA" id="ARBA00022801"/>
    </source>
</evidence>
<dbReference type="InterPro" id="IPR036412">
    <property type="entry name" value="HAD-like_sf"/>
</dbReference>
<dbReference type="PROSITE" id="PS51671">
    <property type="entry name" value="ACT"/>
    <property type="match status" value="1"/>
</dbReference>
<dbReference type="SFLD" id="SFLDG01136">
    <property type="entry name" value="C1.6:_Phosphoserine_Phosphatas"/>
    <property type="match status" value="1"/>
</dbReference>
<dbReference type="Gene3D" id="3.30.70.260">
    <property type="match status" value="2"/>
</dbReference>
<dbReference type="GO" id="GO:0000287">
    <property type="term" value="F:magnesium ion binding"/>
    <property type="evidence" value="ECO:0007669"/>
    <property type="project" value="TreeGrafter"/>
</dbReference>
<evidence type="ECO:0000256" key="1">
    <source>
        <dbReference type="ARBA" id="ARBA00001946"/>
    </source>
</evidence>
<dbReference type="NCBIfam" id="TIGR01488">
    <property type="entry name" value="HAD-SF-IB"/>
    <property type="match status" value="1"/>
</dbReference>
<evidence type="ECO:0000256" key="10">
    <source>
        <dbReference type="ARBA" id="ARBA00031693"/>
    </source>
</evidence>
<feature type="domain" description="ACT" evidence="11">
    <location>
        <begin position="28"/>
        <end position="100"/>
    </location>
</feature>
<dbReference type="InterPro" id="IPR004469">
    <property type="entry name" value="PSP"/>
</dbReference>
<dbReference type="GO" id="GO:0036424">
    <property type="term" value="F:L-phosphoserine phosphatase activity"/>
    <property type="evidence" value="ECO:0007669"/>
    <property type="project" value="InterPro"/>
</dbReference>
<dbReference type="Pfam" id="PF12710">
    <property type="entry name" value="HAD"/>
    <property type="match status" value="1"/>
</dbReference>
<dbReference type="SUPFAM" id="SSF56784">
    <property type="entry name" value="HAD-like"/>
    <property type="match status" value="1"/>
</dbReference>
<evidence type="ECO:0000256" key="4">
    <source>
        <dbReference type="ARBA" id="ARBA00012640"/>
    </source>
</evidence>
<dbReference type="GO" id="GO:0005737">
    <property type="term" value="C:cytoplasm"/>
    <property type="evidence" value="ECO:0007669"/>
    <property type="project" value="TreeGrafter"/>
</dbReference>
<dbReference type="Pfam" id="PF21086">
    <property type="entry name" value="ACT_PSP_2"/>
    <property type="match status" value="1"/>
</dbReference>
<protein>
    <recommendedName>
        <fullName evidence="4">phosphoserine phosphatase</fullName>
        <ecNumber evidence="4">3.1.3.3</ecNumber>
    </recommendedName>
    <alternativeName>
        <fullName evidence="10">O-phosphoserine phosphohydrolase</fullName>
    </alternativeName>
</protein>
<dbReference type="SUPFAM" id="SSF55021">
    <property type="entry name" value="ACT-like"/>
    <property type="match status" value="1"/>
</dbReference>
<keyword evidence="8" id="KW-0460">Magnesium</keyword>
<dbReference type="InterPro" id="IPR002912">
    <property type="entry name" value="ACT_dom"/>
</dbReference>
<dbReference type="SFLD" id="SFLDS00003">
    <property type="entry name" value="Haloacid_Dehalogenase"/>
    <property type="match status" value="1"/>
</dbReference>
<keyword evidence="9" id="KW-0718">Serine biosynthesis</keyword>
<name>A0A6J5YFR4_9ZZZZ</name>
<dbReference type="InterPro" id="IPR023214">
    <property type="entry name" value="HAD_sf"/>
</dbReference>
<dbReference type="PANTHER" id="PTHR43344:SF2">
    <property type="entry name" value="PHOSPHOSERINE PHOSPHATASE"/>
    <property type="match status" value="1"/>
</dbReference>
<dbReference type="CDD" id="cd07500">
    <property type="entry name" value="HAD_PSP"/>
    <property type="match status" value="1"/>
</dbReference>
<keyword evidence="7" id="KW-0378">Hydrolase</keyword>
<dbReference type="InterPro" id="IPR049148">
    <property type="entry name" value="PSP_ACT"/>
</dbReference>
<evidence type="ECO:0000259" key="11">
    <source>
        <dbReference type="PROSITE" id="PS51671"/>
    </source>
</evidence>
<sequence>MLVLTPVIHANLLLDMTNKDNKGQFTGLILLSGVDKPGITETLFQTLSPFAVNILDIEQVVIRGRVILTCLISCAPAHAAAIEADLEECALSLGVDIASAFEDSANTVIAVKKSLLHVVVLAQDLKPSAINAVASAIANNGGNIERIHRTASYPVTAIELAVSGAEQGSLRSALAKVGRECAVDIAVSPGGLMRWAKKLVVMDVDSTLIQQEVIELLGDKAGKGAQIAAITESAMRGELDFAESLRARVALLAGLPAAVLTQVQNEITLTPGARTLIRTLNKLGHHVALVSGGFEPVIAPLMTELGISHMRANNLEIIDGQLTGQLIGPIIDRAGKAQALREFAALHGIDLQQTIAIGDGANDLDMITLAGMGIAFNAKPAVKAAADSSVSAPYLDSVLYLLGITREEVEESESL</sequence>
<comment type="cofactor">
    <cofactor evidence="1">
        <name>Mg(2+)</name>
        <dbReference type="ChEBI" id="CHEBI:18420"/>
    </cofactor>
</comment>
<reference evidence="12" key="1">
    <citation type="submission" date="2020-05" db="EMBL/GenBank/DDBJ databases">
        <authorList>
            <person name="Chiriac C."/>
            <person name="Salcher M."/>
            <person name="Ghai R."/>
            <person name="Kavagutti S V."/>
        </authorList>
    </citation>
    <scope>NUCLEOTIDE SEQUENCE</scope>
</reference>
<comment type="pathway">
    <text evidence="2">Amino-acid biosynthesis; L-serine biosynthesis; L-serine from 3-phospho-D-glycerate: step 3/3.</text>
</comment>
<dbReference type="SFLD" id="SFLDF00029">
    <property type="entry name" value="phosphoserine_phosphatase"/>
    <property type="match status" value="1"/>
</dbReference>
<proteinExistence type="inferred from homology"/>
<evidence type="ECO:0000256" key="3">
    <source>
        <dbReference type="ARBA" id="ARBA00009184"/>
    </source>
</evidence>
<organism evidence="12">
    <name type="scientific">freshwater metagenome</name>
    <dbReference type="NCBI Taxonomy" id="449393"/>
    <lineage>
        <taxon>unclassified sequences</taxon>
        <taxon>metagenomes</taxon>
        <taxon>ecological metagenomes</taxon>
    </lineage>
</organism>
<dbReference type="GO" id="GO:0006564">
    <property type="term" value="P:L-serine biosynthetic process"/>
    <property type="evidence" value="ECO:0007669"/>
    <property type="project" value="UniProtKB-KW"/>
</dbReference>
<evidence type="ECO:0000256" key="6">
    <source>
        <dbReference type="ARBA" id="ARBA00022723"/>
    </source>
</evidence>
<dbReference type="NCBIfam" id="TIGR00338">
    <property type="entry name" value="serB"/>
    <property type="match status" value="1"/>
</dbReference>
<keyword evidence="5" id="KW-0028">Amino-acid biosynthesis</keyword>
<dbReference type="UniPathway" id="UPA00135">
    <property type="reaction ID" value="UER00198"/>
</dbReference>
<evidence type="ECO:0000313" key="12">
    <source>
        <dbReference type="EMBL" id="CAB4329395.1"/>
    </source>
</evidence>
<evidence type="ECO:0000256" key="2">
    <source>
        <dbReference type="ARBA" id="ARBA00005135"/>
    </source>
</evidence>
<dbReference type="SFLD" id="SFLDG01137">
    <property type="entry name" value="C1.6.1:_Phosphoserine_Phosphat"/>
    <property type="match status" value="1"/>
</dbReference>
<evidence type="ECO:0000256" key="5">
    <source>
        <dbReference type="ARBA" id="ARBA00022605"/>
    </source>
</evidence>
<dbReference type="Pfam" id="PF13740">
    <property type="entry name" value="ACT_6"/>
    <property type="match status" value="1"/>
</dbReference>
<dbReference type="EMBL" id="CAESAF010000001">
    <property type="protein sequence ID" value="CAB4329395.1"/>
    <property type="molecule type" value="Genomic_DNA"/>
</dbReference>
<dbReference type="Gene3D" id="3.40.50.1000">
    <property type="entry name" value="HAD superfamily/HAD-like"/>
    <property type="match status" value="1"/>
</dbReference>
<dbReference type="InterPro" id="IPR050582">
    <property type="entry name" value="HAD-like_SerB"/>
</dbReference>
<gene>
    <name evidence="12" type="ORF">UFOPK3574_00028</name>
</gene>